<dbReference type="OrthoDB" id="414283at2759"/>
<keyword evidence="3" id="KW-1185">Reference proteome</keyword>
<keyword evidence="1" id="KW-1133">Transmembrane helix</keyword>
<keyword evidence="1" id="KW-0472">Membrane</keyword>
<keyword evidence="1" id="KW-0812">Transmembrane</keyword>
<protein>
    <submittedName>
        <fullName evidence="2">Uncharacterized protein</fullName>
    </submittedName>
</protein>
<sequence length="128" mass="14296">MAKLVVRSTLLYLVGVNTTSAVLVGYDKRQAAHRGQRVPERRLCNLAIAGGWAGGMMAMYLARHKTKKKSFQKKYMNAVTKNAMVMLPAALVAFRVPQLRGAFSSTFSSIASNFSRRPPPRNPPRFRR</sequence>
<dbReference type="AlphaFoldDB" id="A0A2V3IKL2"/>
<feature type="transmembrane region" description="Helical" evidence="1">
    <location>
        <begin position="45"/>
        <end position="63"/>
    </location>
</feature>
<gene>
    <name evidence="2" type="ORF">BWQ96_07640</name>
</gene>
<dbReference type="EMBL" id="NBIV01000155">
    <property type="protein sequence ID" value="PXF42636.1"/>
    <property type="molecule type" value="Genomic_DNA"/>
</dbReference>
<evidence type="ECO:0000256" key="1">
    <source>
        <dbReference type="SAM" id="Phobius"/>
    </source>
</evidence>
<accession>A0A2V3IKL2</accession>
<proteinExistence type="predicted"/>
<name>A0A2V3IKL2_9FLOR</name>
<evidence type="ECO:0000313" key="3">
    <source>
        <dbReference type="Proteomes" id="UP000247409"/>
    </source>
</evidence>
<evidence type="ECO:0000313" key="2">
    <source>
        <dbReference type="EMBL" id="PXF42636.1"/>
    </source>
</evidence>
<comment type="caution">
    <text evidence="2">The sequence shown here is derived from an EMBL/GenBank/DDBJ whole genome shotgun (WGS) entry which is preliminary data.</text>
</comment>
<dbReference type="Pfam" id="PF06961">
    <property type="entry name" value="DUF1294"/>
    <property type="match status" value="1"/>
</dbReference>
<organism evidence="2 3">
    <name type="scientific">Gracilariopsis chorda</name>
    <dbReference type="NCBI Taxonomy" id="448386"/>
    <lineage>
        <taxon>Eukaryota</taxon>
        <taxon>Rhodophyta</taxon>
        <taxon>Florideophyceae</taxon>
        <taxon>Rhodymeniophycidae</taxon>
        <taxon>Gracilariales</taxon>
        <taxon>Gracilariaceae</taxon>
        <taxon>Gracilariopsis</taxon>
    </lineage>
</organism>
<dbReference type="Proteomes" id="UP000247409">
    <property type="component" value="Unassembled WGS sequence"/>
</dbReference>
<reference evidence="2 3" key="1">
    <citation type="journal article" date="2018" name="Mol. Biol. Evol.">
        <title>Analysis of the draft genome of the red seaweed Gracilariopsis chorda provides insights into genome size evolution in Rhodophyta.</title>
        <authorList>
            <person name="Lee J."/>
            <person name="Yang E.C."/>
            <person name="Graf L."/>
            <person name="Yang J.H."/>
            <person name="Qiu H."/>
            <person name="Zel Zion U."/>
            <person name="Chan C.X."/>
            <person name="Stephens T.G."/>
            <person name="Weber A.P.M."/>
            <person name="Boo G.H."/>
            <person name="Boo S.M."/>
            <person name="Kim K.M."/>
            <person name="Shin Y."/>
            <person name="Jung M."/>
            <person name="Lee S.J."/>
            <person name="Yim H.S."/>
            <person name="Lee J.H."/>
            <person name="Bhattacharya D."/>
            <person name="Yoon H.S."/>
        </authorList>
    </citation>
    <scope>NUCLEOTIDE SEQUENCE [LARGE SCALE GENOMIC DNA]</scope>
    <source>
        <strain evidence="2 3">SKKU-2015</strain>
        <tissue evidence="2">Whole body</tissue>
    </source>
</reference>
<dbReference type="InterPro" id="IPR010718">
    <property type="entry name" value="DUF1294"/>
</dbReference>